<protein>
    <recommendedName>
        <fullName evidence="1">Guanylate cyclase domain-containing protein</fullName>
    </recommendedName>
</protein>
<dbReference type="SUPFAM" id="SSF55073">
    <property type="entry name" value="Nucleotide cyclase"/>
    <property type="match status" value="1"/>
</dbReference>
<dbReference type="AlphaFoldDB" id="A0A382LJR2"/>
<dbReference type="PANTHER" id="PTHR43081:SF19">
    <property type="entry name" value="PH-SENSITIVE ADENYLATE CYCLASE RV1264"/>
    <property type="match status" value="1"/>
</dbReference>
<dbReference type="InterPro" id="IPR001054">
    <property type="entry name" value="A/G_cyclase"/>
</dbReference>
<sequence>MVEKDEKHAIKILNEHDELIEKIINKSNGKIIKHIGDAIFAEYSSAINAVHSAIEFQIKFNERNQLCRKEDQIIIRAGIHKGEVIEQDDDLFGNAVNLGSRIEGTAQPGSIAISDIVVNELKNNIHTRSMGFVKLKNISVPLEIYKVYLSKDDYANEDE</sequence>
<dbReference type="GO" id="GO:0035556">
    <property type="term" value="P:intracellular signal transduction"/>
    <property type="evidence" value="ECO:0007669"/>
    <property type="project" value="InterPro"/>
</dbReference>
<evidence type="ECO:0000259" key="1">
    <source>
        <dbReference type="PROSITE" id="PS50125"/>
    </source>
</evidence>
<feature type="non-terminal residue" evidence="2">
    <location>
        <position position="159"/>
    </location>
</feature>
<dbReference type="PROSITE" id="PS50125">
    <property type="entry name" value="GUANYLATE_CYCLASE_2"/>
    <property type="match status" value="1"/>
</dbReference>
<dbReference type="GO" id="GO:0006171">
    <property type="term" value="P:cAMP biosynthetic process"/>
    <property type="evidence" value="ECO:0007669"/>
    <property type="project" value="TreeGrafter"/>
</dbReference>
<dbReference type="InterPro" id="IPR029787">
    <property type="entry name" value="Nucleotide_cyclase"/>
</dbReference>
<feature type="domain" description="Guanylate cyclase" evidence="1">
    <location>
        <begin position="1"/>
        <end position="103"/>
    </location>
</feature>
<evidence type="ECO:0000313" key="2">
    <source>
        <dbReference type="EMBL" id="SVC36939.1"/>
    </source>
</evidence>
<accession>A0A382LJR2</accession>
<dbReference type="EMBL" id="UINC01087511">
    <property type="protein sequence ID" value="SVC36939.1"/>
    <property type="molecule type" value="Genomic_DNA"/>
</dbReference>
<reference evidence="2" key="1">
    <citation type="submission" date="2018-05" db="EMBL/GenBank/DDBJ databases">
        <authorList>
            <person name="Lanie J.A."/>
            <person name="Ng W.-L."/>
            <person name="Kazmierczak K.M."/>
            <person name="Andrzejewski T.M."/>
            <person name="Davidsen T.M."/>
            <person name="Wayne K.J."/>
            <person name="Tettelin H."/>
            <person name="Glass J.I."/>
            <person name="Rusch D."/>
            <person name="Podicherti R."/>
            <person name="Tsui H.-C.T."/>
            <person name="Winkler M.E."/>
        </authorList>
    </citation>
    <scope>NUCLEOTIDE SEQUENCE</scope>
</reference>
<dbReference type="InterPro" id="IPR050697">
    <property type="entry name" value="Adenylyl/Guanylyl_Cyclase_3/4"/>
</dbReference>
<name>A0A382LJR2_9ZZZZ</name>
<dbReference type="CDD" id="cd07302">
    <property type="entry name" value="CHD"/>
    <property type="match status" value="1"/>
</dbReference>
<dbReference type="Pfam" id="PF00211">
    <property type="entry name" value="Guanylate_cyc"/>
    <property type="match status" value="1"/>
</dbReference>
<proteinExistence type="predicted"/>
<gene>
    <name evidence="2" type="ORF">METZ01_LOCUS289793</name>
</gene>
<dbReference type="PANTHER" id="PTHR43081">
    <property type="entry name" value="ADENYLATE CYCLASE, TERMINAL-DIFFERENTIATION SPECIFIC-RELATED"/>
    <property type="match status" value="1"/>
</dbReference>
<organism evidence="2">
    <name type="scientific">marine metagenome</name>
    <dbReference type="NCBI Taxonomy" id="408172"/>
    <lineage>
        <taxon>unclassified sequences</taxon>
        <taxon>metagenomes</taxon>
        <taxon>ecological metagenomes</taxon>
    </lineage>
</organism>
<dbReference type="Gene3D" id="3.30.70.1230">
    <property type="entry name" value="Nucleotide cyclase"/>
    <property type="match status" value="1"/>
</dbReference>